<dbReference type="GO" id="GO:0043571">
    <property type="term" value="P:maintenance of CRISPR repeat elements"/>
    <property type="evidence" value="ECO:0007669"/>
    <property type="project" value="InterPro"/>
</dbReference>
<evidence type="ECO:0000256" key="3">
    <source>
        <dbReference type="ARBA" id="ARBA00022759"/>
    </source>
</evidence>
<sequence>MSDLFVQRSNYSLSLSNHKIIVKNGQGQIVKEISIHLVENLLIFGQVQVTTQLLRVLAKKNVNVYYFTGEGRRIFIQAMRERMLEIHQYVEVDKKRYTFFYMADLQIKGLIRAFESLKPELYVTGYTGE</sequence>
<keyword evidence="6" id="KW-0051">Antiviral defense</keyword>
<dbReference type="GO" id="GO:0003676">
    <property type="term" value="F:nucleic acid binding"/>
    <property type="evidence" value="ECO:0007669"/>
    <property type="project" value="InterPro"/>
</dbReference>
<keyword evidence="3 7" id="KW-0255">Endonuclease</keyword>
<dbReference type="RefSeq" id="WP_125422422.1">
    <property type="nucleotide sequence ID" value="NZ_JALDVW010000001.1"/>
</dbReference>
<dbReference type="EMBL" id="RMVK01000004">
    <property type="protein sequence ID" value="RSK17389.1"/>
    <property type="molecule type" value="Genomic_DNA"/>
</dbReference>
<comment type="caution">
    <text evidence="7">The sequence shown here is derived from an EMBL/GenBank/DDBJ whole genome shotgun (WGS) entry which is preliminary data.</text>
</comment>
<keyword evidence="2" id="KW-0479">Metal-binding</keyword>
<dbReference type="GO" id="GO:0016787">
    <property type="term" value="F:hydrolase activity"/>
    <property type="evidence" value="ECO:0007669"/>
    <property type="project" value="UniProtKB-KW"/>
</dbReference>
<dbReference type="Gene3D" id="3.100.10.20">
    <property type="entry name" value="CRISPR-associated endonuclease Cas1, N-terminal domain"/>
    <property type="match status" value="1"/>
</dbReference>
<accession>A0A428II30</accession>
<dbReference type="Proteomes" id="UP000267979">
    <property type="component" value="Unassembled WGS sequence"/>
</dbReference>
<keyword evidence="5" id="KW-0460">Magnesium</keyword>
<evidence type="ECO:0000256" key="1">
    <source>
        <dbReference type="ARBA" id="ARBA00022722"/>
    </source>
</evidence>
<gene>
    <name evidence="7" type="primary">cas1</name>
    <name evidence="7" type="ORF">D8844_04955</name>
</gene>
<name>A0A428II30_STROR</name>
<dbReference type="Pfam" id="PF01867">
    <property type="entry name" value="Cas_Cas1"/>
    <property type="match status" value="1"/>
</dbReference>
<evidence type="ECO:0000313" key="7">
    <source>
        <dbReference type="EMBL" id="RSK17389.1"/>
    </source>
</evidence>
<dbReference type="GO" id="GO:0004519">
    <property type="term" value="F:endonuclease activity"/>
    <property type="evidence" value="ECO:0007669"/>
    <property type="project" value="UniProtKB-KW"/>
</dbReference>
<dbReference type="GO" id="GO:0046872">
    <property type="term" value="F:metal ion binding"/>
    <property type="evidence" value="ECO:0007669"/>
    <property type="project" value="UniProtKB-KW"/>
</dbReference>
<evidence type="ECO:0000256" key="5">
    <source>
        <dbReference type="ARBA" id="ARBA00022842"/>
    </source>
</evidence>
<organism evidence="7 8">
    <name type="scientific">Streptococcus oralis</name>
    <dbReference type="NCBI Taxonomy" id="1303"/>
    <lineage>
        <taxon>Bacteria</taxon>
        <taxon>Bacillati</taxon>
        <taxon>Bacillota</taxon>
        <taxon>Bacilli</taxon>
        <taxon>Lactobacillales</taxon>
        <taxon>Streptococcaceae</taxon>
        <taxon>Streptococcus</taxon>
    </lineage>
</organism>
<proteinExistence type="predicted"/>
<dbReference type="AlphaFoldDB" id="A0A428II30"/>
<dbReference type="GO" id="GO:0051607">
    <property type="term" value="P:defense response to virus"/>
    <property type="evidence" value="ECO:0007669"/>
    <property type="project" value="UniProtKB-KW"/>
</dbReference>
<evidence type="ECO:0000256" key="6">
    <source>
        <dbReference type="ARBA" id="ARBA00023118"/>
    </source>
</evidence>
<protein>
    <submittedName>
        <fullName evidence="7">CRISPR-associated endonuclease Cas1</fullName>
    </submittedName>
</protein>
<keyword evidence="4" id="KW-0378">Hydrolase</keyword>
<evidence type="ECO:0000256" key="4">
    <source>
        <dbReference type="ARBA" id="ARBA00022801"/>
    </source>
</evidence>
<evidence type="ECO:0000256" key="2">
    <source>
        <dbReference type="ARBA" id="ARBA00022723"/>
    </source>
</evidence>
<evidence type="ECO:0000313" key="8">
    <source>
        <dbReference type="Proteomes" id="UP000267979"/>
    </source>
</evidence>
<keyword evidence="1" id="KW-0540">Nuclease</keyword>
<dbReference type="InterPro" id="IPR002729">
    <property type="entry name" value="CRISPR-assoc_Cas1"/>
</dbReference>
<dbReference type="InterPro" id="IPR042211">
    <property type="entry name" value="CRISPR-assoc_Cas1_N"/>
</dbReference>
<reference evidence="7 8" key="1">
    <citation type="submission" date="2018-11" db="EMBL/GenBank/DDBJ databases">
        <title>Species Designations Belie Phenotypic and Genotypic Heterogeneity in Oral Streptococci.</title>
        <authorList>
            <person name="Velsko I."/>
        </authorList>
    </citation>
    <scope>NUCLEOTIDE SEQUENCE [LARGE SCALE GENOMIC DNA]</scope>
    <source>
        <strain evidence="7 8">BCC52</strain>
    </source>
</reference>